<dbReference type="GO" id="GO:0007411">
    <property type="term" value="P:axon guidance"/>
    <property type="evidence" value="ECO:0007669"/>
    <property type="project" value="TreeGrafter"/>
</dbReference>
<evidence type="ECO:0000256" key="1">
    <source>
        <dbReference type="ARBA" id="ARBA00022658"/>
    </source>
</evidence>
<dbReference type="WBParaSite" id="jg10388.1">
    <property type="protein sequence ID" value="jg10388.1"/>
    <property type="gene ID" value="jg10388"/>
</dbReference>
<dbReference type="InterPro" id="IPR000219">
    <property type="entry name" value="DH_dom"/>
</dbReference>
<reference evidence="5" key="1">
    <citation type="submission" date="2022-11" db="UniProtKB">
        <authorList>
            <consortium name="WormBaseParasite"/>
        </authorList>
    </citation>
    <scope>IDENTIFICATION</scope>
</reference>
<dbReference type="AlphaFoldDB" id="A0A915CN65"/>
<dbReference type="GO" id="GO:0019898">
    <property type="term" value="C:extrinsic component of membrane"/>
    <property type="evidence" value="ECO:0007669"/>
    <property type="project" value="TreeGrafter"/>
</dbReference>
<proteinExistence type="predicted"/>
<name>A0A915CN65_9BILA</name>
<evidence type="ECO:0000313" key="5">
    <source>
        <dbReference type="WBParaSite" id="jg10388.1"/>
    </source>
</evidence>
<feature type="compositionally biased region" description="Polar residues" evidence="2">
    <location>
        <begin position="174"/>
        <end position="186"/>
    </location>
</feature>
<feature type="compositionally biased region" description="Polar residues" evidence="2">
    <location>
        <begin position="201"/>
        <end position="223"/>
    </location>
</feature>
<dbReference type="Gene3D" id="1.20.900.10">
    <property type="entry name" value="Dbl homology (DH) domain"/>
    <property type="match status" value="1"/>
</dbReference>
<accession>A0A915CN65</accession>
<feature type="region of interest" description="Disordered" evidence="2">
    <location>
        <begin position="47"/>
        <end position="230"/>
    </location>
</feature>
<dbReference type="PANTHER" id="PTHR22826:SF106">
    <property type="entry name" value="TRIO, ISOFORM A"/>
    <property type="match status" value="1"/>
</dbReference>
<dbReference type="Proteomes" id="UP000887574">
    <property type="component" value="Unplaced"/>
</dbReference>
<evidence type="ECO:0000256" key="2">
    <source>
        <dbReference type="SAM" id="MobiDB-lite"/>
    </source>
</evidence>
<dbReference type="SUPFAM" id="SSF48065">
    <property type="entry name" value="DBL homology domain (DH-domain)"/>
    <property type="match status" value="1"/>
</dbReference>
<dbReference type="GO" id="GO:0005085">
    <property type="term" value="F:guanyl-nucleotide exchange factor activity"/>
    <property type="evidence" value="ECO:0007669"/>
    <property type="project" value="UniProtKB-KW"/>
</dbReference>
<dbReference type="GO" id="GO:0005737">
    <property type="term" value="C:cytoplasm"/>
    <property type="evidence" value="ECO:0007669"/>
    <property type="project" value="TreeGrafter"/>
</dbReference>
<dbReference type="SMART" id="SM00325">
    <property type="entry name" value="RhoGEF"/>
    <property type="match status" value="1"/>
</dbReference>
<feature type="compositionally biased region" description="Low complexity" evidence="2">
    <location>
        <begin position="123"/>
        <end position="147"/>
    </location>
</feature>
<organism evidence="4 5">
    <name type="scientific">Ditylenchus dipsaci</name>
    <dbReference type="NCBI Taxonomy" id="166011"/>
    <lineage>
        <taxon>Eukaryota</taxon>
        <taxon>Metazoa</taxon>
        <taxon>Ecdysozoa</taxon>
        <taxon>Nematoda</taxon>
        <taxon>Chromadorea</taxon>
        <taxon>Rhabditida</taxon>
        <taxon>Tylenchina</taxon>
        <taxon>Tylenchomorpha</taxon>
        <taxon>Sphaerularioidea</taxon>
        <taxon>Anguinidae</taxon>
        <taxon>Anguininae</taxon>
        <taxon>Ditylenchus</taxon>
    </lineage>
</organism>
<dbReference type="InterPro" id="IPR035899">
    <property type="entry name" value="DBL_dom_sf"/>
</dbReference>
<dbReference type="Pfam" id="PF00621">
    <property type="entry name" value="RhoGEF"/>
    <property type="match status" value="1"/>
</dbReference>
<dbReference type="PROSITE" id="PS50010">
    <property type="entry name" value="DH_2"/>
    <property type="match status" value="1"/>
</dbReference>
<protein>
    <submittedName>
        <fullName evidence="5">DH domain-containing protein</fullName>
    </submittedName>
</protein>
<feature type="domain" description="DH" evidence="3">
    <location>
        <begin position="268"/>
        <end position="369"/>
    </location>
</feature>
<keyword evidence="1" id="KW-0344">Guanine-nucleotide releasing factor</keyword>
<feature type="compositionally biased region" description="Polar residues" evidence="2">
    <location>
        <begin position="62"/>
        <end position="112"/>
    </location>
</feature>
<evidence type="ECO:0000259" key="3">
    <source>
        <dbReference type="PROSITE" id="PS50010"/>
    </source>
</evidence>
<dbReference type="InterPro" id="IPR051336">
    <property type="entry name" value="RhoGEF_Guanine_NuclExch_SF"/>
</dbReference>
<sequence length="369" mass="39355">MNGNRPKSSSCCLIPRKLSNAIQARRRVSQEGPQLLVGFSRFFNSGNNSSSNQQAKPAAPHANSTAANRLSADASSIQHQHSNGTSANATASLETQQQTVTPTVLSQASTSAPPLAPNATVVDSSSSSGLPATSSSSQPSSSSTADLDLPPPMSQLNFPAMPPTAGEDNAPTAGCSTPTMNDSGTCPNPAIGDLASAEGNGETSSPAPADEQTSAAGTPQSGFPPSGIAQMSAEDGAKVKREYVGRRIYCKFVIHGIAGRFARKDKIIFANIAQILDFHKTIFLKEIEKCLENYEAAGNAFVKYERRLNTYYVKYCQNKPKSDFLVSQESFEQFFAETKQQLGHKVALCDLLIKPVQRITKYQLMLSDI</sequence>
<evidence type="ECO:0000313" key="4">
    <source>
        <dbReference type="Proteomes" id="UP000887574"/>
    </source>
</evidence>
<dbReference type="PANTHER" id="PTHR22826">
    <property type="entry name" value="RHO GUANINE EXCHANGE FACTOR-RELATED"/>
    <property type="match status" value="1"/>
</dbReference>
<keyword evidence="4" id="KW-1185">Reference proteome</keyword>